<geneLocation type="plasmid" evidence="1">
    <name>pTfr446</name>
</geneLocation>
<keyword evidence="3" id="KW-1185">Reference proteome</keyword>
<dbReference type="Proteomes" id="UP000664466">
    <property type="component" value="Unassembled WGS sequence"/>
</dbReference>
<evidence type="ECO:0000313" key="2">
    <source>
        <dbReference type="EMBL" id="QTX10553.1"/>
    </source>
</evidence>
<keyword evidence="1" id="KW-0614">Plasmid</keyword>
<dbReference type="AlphaFoldDB" id="A0A8B0SET5"/>
<evidence type="ECO:0000313" key="1">
    <source>
        <dbReference type="EMBL" id="MBO0611791.1"/>
    </source>
</evidence>
<proteinExistence type="predicted"/>
<gene>
    <name evidence="2" type="ORF">J1836_018610</name>
    <name evidence="1" type="ORF">J1836_02455</name>
</gene>
<organism evidence="2">
    <name type="scientific">Thiothrix fructosivorans</name>
    <dbReference type="NCBI Taxonomy" id="111770"/>
    <lineage>
        <taxon>Bacteria</taxon>
        <taxon>Pseudomonadati</taxon>
        <taxon>Pseudomonadota</taxon>
        <taxon>Gammaproteobacteria</taxon>
        <taxon>Thiotrichales</taxon>
        <taxon>Thiotrichaceae</taxon>
        <taxon>Thiothrix</taxon>
    </lineage>
</organism>
<protein>
    <submittedName>
        <fullName evidence="2">Uncharacterized protein</fullName>
    </submittedName>
</protein>
<dbReference type="EMBL" id="CP072748">
    <property type="protein sequence ID" value="QTX10553.1"/>
    <property type="molecule type" value="Genomic_DNA"/>
</dbReference>
<accession>A0A8B0SET5</accession>
<evidence type="ECO:0000313" key="3">
    <source>
        <dbReference type="Proteomes" id="UP000664466"/>
    </source>
</evidence>
<reference evidence="2" key="2">
    <citation type="submission" date="2021-04" db="EMBL/GenBank/DDBJ databases">
        <title>Complete Genome and methylome analysis of Thiothrix fructosivorans ATCC 49748.</title>
        <authorList>
            <person name="Fomenkov A."/>
            <person name="Sun L."/>
            <person name="Vincze T."/>
            <person name="Grabovich M.Y."/>
            <person name="Roberts R.J."/>
        </authorList>
    </citation>
    <scope>NUCLEOTIDE SEQUENCE</scope>
    <source>
        <strain evidence="2">ATCC 49748</strain>
    </source>
</reference>
<reference evidence="1 3" key="1">
    <citation type="submission" date="2021-03" db="EMBL/GenBank/DDBJ databases">
        <title>Draft genome and methylome analysis of Thiotrix fructosivoruns ATCC 49748.</title>
        <authorList>
            <person name="Fomenkov A."/>
            <person name="Grabovich M.Y."/>
            <person name="Roberts R.J."/>
        </authorList>
    </citation>
    <scope>NUCLEOTIDE SEQUENCE [LARGE SCALE GENOMIC DNA]</scope>
    <source>
        <strain evidence="1 3">ATCC 49748</strain>
        <plasmid evidence="1">pTfr446</plasmid>
    </source>
</reference>
<dbReference type="EMBL" id="JAFMPM010000005">
    <property type="protein sequence ID" value="MBO0611791.1"/>
    <property type="molecule type" value="Genomic_DNA"/>
</dbReference>
<name>A0A8B0SET5_9GAMM</name>
<sequence>MSQIVSMNKDDALTALSKGEISIEQFSELFTIKEKKPPRKRGRQPIKKEKAYDVLYLYIRTYCPFHKLQKKFKLKDFSKNFIEHNTNLGSGQIGRRRIEEYLEICNSFERREWGEIISNLLELESNDSNRIFIRKEIGDFYSFFNWASSEGFKELQYSTCKCEENAVLCTLHPFSKNSLFDYFFDLLFKRMWICYHFDENNPIREYLLKDAAILIRESIKAWYRMKKINELECKIAEKS</sequence>